<feature type="compositionally biased region" description="Polar residues" evidence="1">
    <location>
        <begin position="78"/>
        <end position="91"/>
    </location>
</feature>
<proteinExistence type="predicted"/>
<sequence>MEQHFFEDEFEQFLRDNADQHRMYPSDGVWTNIYRHLHSGRRRVALIVMLLLVFSGIIWLMKTSPVGNAPRQHGNHTKPATTIPVNRSASGHSTVSVNDIIEKLRAKSLMPKVSIAAPLALAPLDLERSATGNRREAAGIDVVRTSYEIAAGVAFAPEAEFEETETATLRSTDRFDLVKDFTIEVPGTAFPLDKGPHTKLAENAPIPQAPGIVKLNNKNKNRLTYLMYFAPSIGYRNLSEGKSNYTNGNSPLMVKHLNVNQFVNHKPAVGFELGGGVRYQVSRILAFRTGLQINLTRYTIEAFAHYPEQATLALNSDLGVQDTLVATSTLRNLSGDQPSRLQNQYLQIGMPIGADLKLLGDARIQVNISGSLQPTYLLNTDQYMLTSNLSNYVKEPSLIRKWNLASSVEAYISYQSGDVRWQIGPQFRYNLFSTYQSQYPIKENLVEYGVKIGISKSLRR</sequence>
<gene>
    <name evidence="3" type="ORF">OI18_10710</name>
</gene>
<dbReference type="RefSeq" id="WP_039139776.1">
    <property type="nucleotide sequence ID" value="NZ_JSVC01000011.1"/>
</dbReference>
<keyword evidence="4" id="KW-1185">Reference proteome</keyword>
<dbReference type="Proteomes" id="UP000031408">
    <property type="component" value="Unassembled WGS sequence"/>
</dbReference>
<evidence type="ECO:0000256" key="2">
    <source>
        <dbReference type="SAM" id="Phobius"/>
    </source>
</evidence>
<feature type="region of interest" description="Disordered" evidence="1">
    <location>
        <begin position="68"/>
        <end position="91"/>
    </location>
</feature>
<evidence type="ECO:0000313" key="4">
    <source>
        <dbReference type="Proteomes" id="UP000031408"/>
    </source>
</evidence>
<name>A0A0C1IVT7_9BACT</name>
<evidence type="ECO:0008006" key="5">
    <source>
        <dbReference type="Google" id="ProtNLM"/>
    </source>
</evidence>
<dbReference type="OrthoDB" id="630606at2"/>
<dbReference type="AlphaFoldDB" id="A0A0C1IVT7"/>
<reference evidence="3 4" key="1">
    <citation type="submission" date="2014-11" db="EMBL/GenBank/DDBJ databases">
        <title>Genome sequence of Flavihumibacter solisilvae 3-3.</title>
        <authorList>
            <person name="Zhou G."/>
            <person name="Li M."/>
            <person name="Wang G."/>
        </authorList>
    </citation>
    <scope>NUCLEOTIDE SEQUENCE [LARGE SCALE GENOMIC DNA]</scope>
    <source>
        <strain evidence="3 4">3-3</strain>
    </source>
</reference>
<protein>
    <recommendedName>
        <fullName evidence="5">Outer membrane protein beta-barrel domain-containing protein</fullName>
    </recommendedName>
</protein>
<keyword evidence="2" id="KW-1133">Transmembrane helix</keyword>
<evidence type="ECO:0000256" key="1">
    <source>
        <dbReference type="SAM" id="MobiDB-lite"/>
    </source>
</evidence>
<organism evidence="3 4">
    <name type="scientific">Flavihumibacter solisilvae</name>
    <dbReference type="NCBI Taxonomy" id="1349421"/>
    <lineage>
        <taxon>Bacteria</taxon>
        <taxon>Pseudomonadati</taxon>
        <taxon>Bacteroidota</taxon>
        <taxon>Chitinophagia</taxon>
        <taxon>Chitinophagales</taxon>
        <taxon>Chitinophagaceae</taxon>
        <taxon>Flavihumibacter</taxon>
    </lineage>
</organism>
<keyword evidence="2" id="KW-0472">Membrane</keyword>
<dbReference type="STRING" id="1349421.OI18_10710"/>
<keyword evidence="2" id="KW-0812">Transmembrane</keyword>
<comment type="caution">
    <text evidence="3">The sequence shown here is derived from an EMBL/GenBank/DDBJ whole genome shotgun (WGS) entry which is preliminary data.</text>
</comment>
<dbReference type="EMBL" id="JSVC01000011">
    <property type="protein sequence ID" value="KIC94574.1"/>
    <property type="molecule type" value="Genomic_DNA"/>
</dbReference>
<feature type="transmembrane region" description="Helical" evidence="2">
    <location>
        <begin position="44"/>
        <end position="61"/>
    </location>
</feature>
<accession>A0A0C1IVT7</accession>
<evidence type="ECO:0000313" key="3">
    <source>
        <dbReference type="EMBL" id="KIC94574.1"/>
    </source>
</evidence>